<accession>A0ABP3KVA2</accession>
<evidence type="ECO:0000313" key="7">
    <source>
        <dbReference type="EMBL" id="GAA0485670.1"/>
    </source>
</evidence>
<dbReference type="InterPro" id="IPR023064">
    <property type="entry name" value="D-ribose_pyranase"/>
</dbReference>
<comment type="pathway">
    <text evidence="6">Carbohydrate metabolism; D-ribose degradation; D-ribose 5-phosphate from beta-D-ribopyranose: step 1/2.</text>
</comment>
<evidence type="ECO:0000256" key="1">
    <source>
        <dbReference type="ARBA" id="ARBA00000223"/>
    </source>
</evidence>
<comment type="catalytic activity">
    <reaction evidence="1 6">
        <text>beta-D-ribopyranose = beta-D-ribofuranose</text>
        <dbReference type="Rhea" id="RHEA:25432"/>
        <dbReference type="ChEBI" id="CHEBI:27476"/>
        <dbReference type="ChEBI" id="CHEBI:47002"/>
        <dbReference type="EC" id="5.4.99.62"/>
    </reaction>
</comment>
<feature type="active site" description="Proton donor" evidence="6">
    <location>
        <position position="20"/>
    </location>
</feature>
<comment type="function">
    <text evidence="6">Catalyzes the interconversion of beta-pyran and beta-furan forms of D-ribose.</text>
</comment>
<dbReference type="Gene3D" id="3.40.1650.10">
    <property type="entry name" value="RbsD-like domain"/>
    <property type="match status" value="1"/>
</dbReference>
<feature type="binding site" evidence="6">
    <location>
        <begin position="120"/>
        <end position="122"/>
    </location>
    <ligand>
        <name>substrate</name>
    </ligand>
</feature>
<evidence type="ECO:0000256" key="4">
    <source>
        <dbReference type="ARBA" id="ARBA00023235"/>
    </source>
</evidence>
<keyword evidence="5 6" id="KW-0119">Carbohydrate metabolism</keyword>
<organism evidence="7 8">
    <name type="scientific">Salinibacillus aidingensis</name>
    <dbReference type="NCBI Taxonomy" id="237684"/>
    <lineage>
        <taxon>Bacteria</taxon>
        <taxon>Bacillati</taxon>
        <taxon>Bacillota</taxon>
        <taxon>Bacilli</taxon>
        <taxon>Bacillales</taxon>
        <taxon>Bacillaceae</taxon>
        <taxon>Salinibacillus</taxon>
    </lineage>
</organism>
<dbReference type="InterPro" id="IPR007721">
    <property type="entry name" value="RbsD_FucU"/>
</dbReference>
<evidence type="ECO:0000256" key="5">
    <source>
        <dbReference type="ARBA" id="ARBA00023277"/>
    </source>
</evidence>
<dbReference type="InterPro" id="IPR023750">
    <property type="entry name" value="RbsD-like_sf"/>
</dbReference>
<dbReference type="Proteomes" id="UP001500880">
    <property type="component" value="Unassembled WGS sequence"/>
</dbReference>
<comment type="subunit">
    <text evidence="6">Homodecamer.</text>
</comment>
<keyword evidence="8" id="KW-1185">Reference proteome</keyword>
<keyword evidence="4 6" id="KW-0413">Isomerase</keyword>
<dbReference type="EMBL" id="BAAADO010000002">
    <property type="protein sequence ID" value="GAA0485670.1"/>
    <property type="molecule type" value="Genomic_DNA"/>
</dbReference>
<dbReference type="RefSeq" id="WP_343838039.1">
    <property type="nucleotide sequence ID" value="NZ_BAAADO010000002.1"/>
</dbReference>
<dbReference type="SUPFAM" id="SSF102546">
    <property type="entry name" value="RbsD-like"/>
    <property type="match status" value="1"/>
</dbReference>
<dbReference type="PANTHER" id="PTHR37831">
    <property type="entry name" value="D-RIBOSE PYRANASE"/>
    <property type="match status" value="1"/>
</dbReference>
<sequence length="131" mass="14653">MKKHGILNSDISAILSKLGHTDQIAIADCGLPIPDHVPKIDLALKLGQPSFVDVLHEVLEDMEVEKMIWAEEIKGKNTKLHNQMENKHQQIPFDYVSHEELKEACKNVKAVIRTGECTPYANAILQSGVIF</sequence>
<evidence type="ECO:0000256" key="2">
    <source>
        <dbReference type="ARBA" id="ARBA00012862"/>
    </source>
</evidence>
<comment type="similarity">
    <text evidence="6">Belongs to the RbsD / FucU family. RbsD subfamily.</text>
</comment>
<feature type="binding site" evidence="6">
    <location>
        <position position="98"/>
    </location>
    <ligand>
        <name>substrate</name>
    </ligand>
</feature>
<dbReference type="Pfam" id="PF05025">
    <property type="entry name" value="RbsD_FucU"/>
    <property type="match status" value="1"/>
</dbReference>
<reference evidence="8" key="1">
    <citation type="journal article" date="2019" name="Int. J. Syst. Evol. Microbiol.">
        <title>The Global Catalogue of Microorganisms (GCM) 10K type strain sequencing project: providing services to taxonomists for standard genome sequencing and annotation.</title>
        <authorList>
            <consortium name="The Broad Institute Genomics Platform"/>
            <consortium name="The Broad Institute Genome Sequencing Center for Infectious Disease"/>
            <person name="Wu L."/>
            <person name="Ma J."/>
        </authorList>
    </citation>
    <scope>NUCLEOTIDE SEQUENCE [LARGE SCALE GENOMIC DNA]</scope>
    <source>
        <strain evidence="8">JCM 12389</strain>
    </source>
</reference>
<comment type="subcellular location">
    <subcellularLocation>
        <location evidence="6">Cytoplasm</location>
    </subcellularLocation>
</comment>
<dbReference type="NCBIfam" id="NF008761">
    <property type="entry name" value="PRK11797.1"/>
    <property type="match status" value="1"/>
</dbReference>
<keyword evidence="3 6" id="KW-0963">Cytoplasm</keyword>
<proteinExistence type="inferred from homology"/>
<evidence type="ECO:0000313" key="8">
    <source>
        <dbReference type="Proteomes" id="UP001500880"/>
    </source>
</evidence>
<comment type="caution">
    <text evidence="7">The sequence shown here is derived from an EMBL/GenBank/DDBJ whole genome shotgun (WGS) entry which is preliminary data.</text>
</comment>
<evidence type="ECO:0000256" key="3">
    <source>
        <dbReference type="ARBA" id="ARBA00022490"/>
    </source>
</evidence>
<dbReference type="HAMAP" id="MF_01661">
    <property type="entry name" value="D_rib_pyranase"/>
    <property type="match status" value="1"/>
</dbReference>
<name>A0ABP3KVA2_9BACI</name>
<dbReference type="EC" id="5.4.99.62" evidence="2 6"/>
<dbReference type="PANTHER" id="PTHR37831:SF1">
    <property type="entry name" value="D-RIBOSE PYRANASE"/>
    <property type="match status" value="1"/>
</dbReference>
<gene>
    <name evidence="6 7" type="primary">rbsD</name>
    <name evidence="7" type="ORF">GCM10008986_08730</name>
</gene>
<feature type="binding site" evidence="6">
    <location>
        <position position="28"/>
    </location>
    <ligand>
        <name>substrate</name>
    </ligand>
</feature>
<protein>
    <recommendedName>
        <fullName evidence="2 6">D-ribose pyranase</fullName>
        <ecNumber evidence="2 6">5.4.99.62</ecNumber>
    </recommendedName>
</protein>
<evidence type="ECO:0000256" key="6">
    <source>
        <dbReference type="HAMAP-Rule" id="MF_01661"/>
    </source>
</evidence>